<reference evidence="2 3" key="1">
    <citation type="submission" date="2019-04" db="EMBL/GenBank/DDBJ databases">
        <title>An improved genome assembly and genetic linkage map for asparagus bean, Vigna unguiculata ssp. sesquipedialis.</title>
        <authorList>
            <person name="Xia Q."/>
            <person name="Zhang R."/>
            <person name="Dong Y."/>
        </authorList>
    </citation>
    <scope>NUCLEOTIDE SEQUENCE [LARGE SCALE GENOMIC DNA]</scope>
    <source>
        <tissue evidence="2">Leaf</tissue>
    </source>
</reference>
<evidence type="ECO:0000313" key="2">
    <source>
        <dbReference type="EMBL" id="QCD87007.1"/>
    </source>
</evidence>
<dbReference type="EMBL" id="CP039347">
    <property type="protein sequence ID" value="QCD87007.1"/>
    <property type="molecule type" value="Genomic_DNA"/>
</dbReference>
<name>A0A4D6LEK6_VIGUN</name>
<evidence type="ECO:0008006" key="4">
    <source>
        <dbReference type="Google" id="ProtNLM"/>
    </source>
</evidence>
<accession>A0A4D6LEK6</accession>
<feature type="signal peptide" evidence="1">
    <location>
        <begin position="1"/>
        <end position="29"/>
    </location>
</feature>
<feature type="chain" id="PRO_5020028511" description="Secreted protein" evidence="1">
    <location>
        <begin position="30"/>
        <end position="74"/>
    </location>
</feature>
<protein>
    <recommendedName>
        <fullName evidence="4">Secreted protein</fullName>
    </recommendedName>
</protein>
<keyword evidence="1" id="KW-0732">Signal</keyword>
<gene>
    <name evidence="2" type="ORF">DEO72_LG3g1538</name>
</gene>
<sequence length="74" mass="7976">MLQWISLGRISAAVRDVGTLLAMVACCEGGDCHGYYSEVQVFREDALVQAMVAALLLQNCHGASVTHFPSTLLH</sequence>
<evidence type="ECO:0000256" key="1">
    <source>
        <dbReference type="SAM" id="SignalP"/>
    </source>
</evidence>
<proteinExistence type="predicted"/>
<dbReference type="AlphaFoldDB" id="A0A4D6LEK6"/>
<evidence type="ECO:0000313" key="3">
    <source>
        <dbReference type="Proteomes" id="UP000501690"/>
    </source>
</evidence>
<dbReference type="Proteomes" id="UP000501690">
    <property type="component" value="Linkage Group LG3"/>
</dbReference>
<keyword evidence="3" id="KW-1185">Reference proteome</keyword>
<organism evidence="2 3">
    <name type="scientific">Vigna unguiculata</name>
    <name type="common">Cowpea</name>
    <dbReference type="NCBI Taxonomy" id="3917"/>
    <lineage>
        <taxon>Eukaryota</taxon>
        <taxon>Viridiplantae</taxon>
        <taxon>Streptophyta</taxon>
        <taxon>Embryophyta</taxon>
        <taxon>Tracheophyta</taxon>
        <taxon>Spermatophyta</taxon>
        <taxon>Magnoliopsida</taxon>
        <taxon>eudicotyledons</taxon>
        <taxon>Gunneridae</taxon>
        <taxon>Pentapetalae</taxon>
        <taxon>rosids</taxon>
        <taxon>fabids</taxon>
        <taxon>Fabales</taxon>
        <taxon>Fabaceae</taxon>
        <taxon>Papilionoideae</taxon>
        <taxon>50 kb inversion clade</taxon>
        <taxon>NPAAA clade</taxon>
        <taxon>indigoferoid/millettioid clade</taxon>
        <taxon>Phaseoleae</taxon>
        <taxon>Vigna</taxon>
    </lineage>
</organism>